<dbReference type="GO" id="GO:0006402">
    <property type="term" value="P:mRNA catabolic process"/>
    <property type="evidence" value="ECO:0007669"/>
    <property type="project" value="InterPro"/>
</dbReference>
<organism evidence="4 5">
    <name type="scientific">Donghicola eburneus</name>
    <dbReference type="NCBI Taxonomy" id="393278"/>
    <lineage>
        <taxon>Bacteria</taxon>
        <taxon>Pseudomonadati</taxon>
        <taxon>Pseudomonadota</taxon>
        <taxon>Alphaproteobacteria</taxon>
        <taxon>Rhodobacterales</taxon>
        <taxon>Roseobacteraceae</taxon>
        <taxon>Donghicola</taxon>
    </lineage>
</organism>
<dbReference type="Proteomes" id="UP000184085">
    <property type="component" value="Unassembled WGS sequence"/>
</dbReference>
<dbReference type="GO" id="GO:0044781">
    <property type="term" value="P:bacterial-type flagellum organization"/>
    <property type="evidence" value="ECO:0007669"/>
    <property type="project" value="UniProtKB-KW"/>
</dbReference>
<evidence type="ECO:0000313" key="5">
    <source>
        <dbReference type="Proteomes" id="UP000184085"/>
    </source>
</evidence>
<dbReference type="InterPro" id="IPR009967">
    <property type="entry name" value="Flagellum_FlbT"/>
</dbReference>
<dbReference type="RefSeq" id="WP_072709082.1">
    <property type="nucleotide sequence ID" value="NZ_FMJB01000064.1"/>
</dbReference>
<keyword evidence="1" id="KW-0678">Repressor</keyword>
<dbReference type="NCBIfam" id="NF001995">
    <property type="entry name" value="PRK00794.1-1"/>
    <property type="match status" value="1"/>
</dbReference>
<evidence type="ECO:0000256" key="1">
    <source>
        <dbReference type="ARBA" id="ARBA00022491"/>
    </source>
</evidence>
<evidence type="ECO:0008006" key="6">
    <source>
        <dbReference type="Google" id="ProtNLM"/>
    </source>
</evidence>
<protein>
    <recommendedName>
        <fullName evidence="6">Flagellar biosynthesis repressor FlbT</fullName>
    </recommendedName>
</protein>
<dbReference type="EMBL" id="FMJB01000064">
    <property type="protein sequence ID" value="SCM69467.1"/>
    <property type="molecule type" value="Genomic_DNA"/>
</dbReference>
<reference evidence="5" key="1">
    <citation type="submission" date="2016-09" db="EMBL/GenBank/DDBJ databases">
        <authorList>
            <person name="Wibberg D."/>
        </authorList>
    </citation>
    <scope>NUCLEOTIDE SEQUENCE [LARGE SCALE GENOMIC DNA]</scope>
</reference>
<gene>
    <name evidence="4" type="ORF">KARMA_3706</name>
</gene>
<keyword evidence="2" id="KW-1005">Bacterial flagellum biogenesis</keyword>
<evidence type="ECO:0000256" key="2">
    <source>
        <dbReference type="ARBA" id="ARBA00022795"/>
    </source>
</evidence>
<accession>A0A1M4N5Y8</accession>
<evidence type="ECO:0000256" key="3">
    <source>
        <dbReference type="ARBA" id="ARBA00022884"/>
    </source>
</evidence>
<name>A0A1M4N5Y8_9RHOB</name>
<dbReference type="AlphaFoldDB" id="A0A1M4N5Y8"/>
<keyword evidence="3" id="KW-0694">RNA-binding</keyword>
<dbReference type="GO" id="GO:0048027">
    <property type="term" value="F:mRNA 5'-UTR binding"/>
    <property type="evidence" value="ECO:0007669"/>
    <property type="project" value="InterPro"/>
</dbReference>
<sequence>MSGLILKLQPRERVLINGTIIENGDRRARFNILTADAKVLRMKDALHPNEVNSPVRRVAYIAQLAIIGDADPKDAKRQLLNGIESLSQILTDHDSRVHLNKATEAVIGDHFYNCMKALRQLLPREDRLLAYDGS</sequence>
<evidence type="ECO:0000313" key="4">
    <source>
        <dbReference type="EMBL" id="SCM69467.1"/>
    </source>
</evidence>
<dbReference type="GO" id="GO:1902209">
    <property type="term" value="P:negative regulation of bacterial-type flagellum assembly"/>
    <property type="evidence" value="ECO:0007669"/>
    <property type="project" value="InterPro"/>
</dbReference>
<keyword evidence="5" id="KW-1185">Reference proteome</keyword>
<proteinExistence type="predicted"/>
<dbReference type="Pfam" id="PF07378">
    <property type="entry name" value="FlbT"/>
    <property type="match status" value="1"/>
</dbReference>